<evidence type="ECO:0000256" key="1">
    <source>
        <dbReference type="SAM" id="Phobius"/>
    </source>
</evidence>
<proteinExistence type="predicted"/>
<accession>A0A5S6QNV2</accession>
<dbReference type="AlphaFoldDB" id="A0A5S6QNV2"/>
<name>A0A5S6QNV2_TRIMR</name>
<reference evidence="3" key="1">
    <citation type="submission" date="2019-12" db="UniProtKB">
        <authorList>
            <consortium name="WormBaseParasite"/>
        </authorList>
    </citation>
    <scope>IDENTIFICATION</scope>
</reference>
<keyword evidence="1" id="KW-0472">Membrane</keyword>
<evidence type="ECO:0000313" key="2">
    <source>
        <dbReference type="Proteomes" id="UP000046395"/>
    </source>
</evidence>
<sequence length="160" mass="17874">MVRESQVKLFLELASFFGLVTALGIYDFRSKRQGAGLISPEALEKYWRFRGDDEQRKGSKGAYFSQAWRFDANDNLGHFAAGGSPYLVPLCEALLPNYSALLVVSHGTWSGLMKTVYFDGTFKIAPGLFAHVYVLLAEREGFVFPVLYALLPNKLEGMYG</sequence>
<evidence type="ECO:0000313" key="3">
    <source>
        <dbReference type="WBParaSite" id="TMUE_2000009031.1"/>
    </source>
</evidence>
<dbReference type="WBParaSite" id="TMUE_2000009031.1">
    <property type="protein sequence ID" value="TMUE_2000009031.1"/>
    <property type="gene ID" value="WBGene00295057"/>
</dbReference>
<organism evidence="2 3">
    <name type="scientific">Trichuris muris</name>
    <name type="common">Mouse whipworm</name>
    <dbReference type="NCBI Taxonomy" id="70415"/>
    <lineage>
        <taxon>Eukaryota</taxon>
        <taxon>Metazoa</taxon>
        <taxon>Ecdysozoa</taxon>
        <taxon>Nematoda</taxon>
        <taxon>Enoplea</taxon>
        <taxon>Dorylaimia</taxon>
        <taxon>Trichinellida</taxon>
        <taxon>Trichuridae</taxon>
        <taxon>Trichuris</taxon>
    </lineage>
</organism>
<keyword evidence="2" id="KW-1185">Reference proteome</keyword>
<keyword evidence="1" id="KW-0812">Transmembrane</keyword>
<dbReference type="Proteomes" id="UP000046395">
    <property type="component" value="Unassembled WGS sequence"/>
</dbReference>
<keyword evidence="1" id="KW-1133">Transmembrane helix</keyword>
<feature type="transmembrane region" description="Helical" evidence="1">
    <location>
        <begin position="6"/>
        <end position="26"/>
    </location>
</feature>
<protein>
    <submittedName>
        <fullName evidence="3">Uncharacterized protein</fullName>
    </submittedName>
</protein>